<dbReference type="PANTHER" id="PTHR10949">
    <property type="entry name" value="LIPOYL SYNTHASE"/>
    <property type="match status" value="1"/>
</dbReference>
<dbReference type="STRING" id="1157616.A0A1Z5TSZ1"/>
<keyword evidence="9 11" id="KW-0496">Mitochondrion</keyword>
<keyword evidence="13" id="KW-1133">Transmembrane helix</keyword>
<dbReference type="Gene3D" id="1.20.1250.20">
    <property type="entry name" value="MFS general substrate transporter like domains"/>
    <property type="match status" value="1"/>
</dbReference>
<keyword evidence="3 11" id="KW-0004">4Fe-4S</keyword>
<feature type="binding site" evidence="11">
    <location>
        <position position="685"/>
    </location>
    <ligand>
        <name>[4Fe-4S] cluster</name>
        <dbReference type="ChEBI" id="CHEBI:49883"/>
        <label>2</label>
        <note>4Fe-4S-S-AdoMet</note>
    </ligand>
</feature>
<dbReference type="GO" id="GO:0005739">
    <property type="term" value="C:mitochondrion"/>
    <property type="evidence" value="ECO:0007669"/>
    <property type="project" value="UniProtKB-SubCell"/>
</dbReference>
<feature type="region of interest" description="Disordered" evidence="12">
    <location>
        <begin position="45"/>
        <end position="64"/>
    </location>
</feature>
<evidence type="ECO:0000313" key="15">
    <source>
        <dbReference type="EMBL" id="OTA39041.1"/>
    </source>
</evidence>
<dbReference type="NCBIfam" id="NF009544">
    <property type="entry name" value="PRK12928.1"/>
    <property type="match status" value="1"/>
</dbReference>
<sequence>MLDYFNGKPIGQKTLRRPKSFSVSTLGLLRHTDCFVDMASKQVPDVHEMTSPASPPESAEARAKFDKHGIKLEPHPSDDPNDPLNWPTSKKCFMLFILCLCAFAGTAQSGANAAGVVVQAMAYGVQPSDMINTVSAVLAGVCTGPIFAMALAHYIGRCPVILWGLLLSMCCNVWSGSMTDPGDFIPYAMSRWLGGTFGAFPIALGGGFIVDMFFLHQRGKAFAFYTSSALFGISVANTVSGFIVQYNPWPVQFWWVSVLLAFCAILTAVFLEDTTYARTPKDPINEKAMKTSGLTKKFLTYVPVRGTMEKSPQNTHGPFDCILIGLQPPTMLAGFFILIVFAWGGVVLNNLSVYLQNPVAIGGYGFSPVRNAEFSFVNWVNLEDMREGVRRGIGYDVYGGNPEEDKEMEDWVKDLLTKRDEGENVDIRGRIGEKLQELADMEKKKAEEATRNEAKTDPSLSSFAIRLEPGEGESETLLIIDSIAANIQVIISGRIVGVTLYLQHSSVTSSPSSPSIKMAALRPPTRRFLTSAIFESRTALIPQKRGFATAVSDAPPPSATASQPRPASSFSDRLNAGPSFADFVSGGKEEPLSDQDALELRTVEVGPEGRKKKHTRLPEWLKTPIPTNNNYKRIKNDLRGLNLHTVCEEARCPNINDCWGGSDKSAATATIMLMGDTCTRGCRFCSVKTSNKPPPLDPHEPENTAEALARWGLGYVVLTSVDRDDLVDGGARHFAETIMKIKQKSPTTLVEALTGDYAGDAEMVRTVAQSGLDVYAHNVETTEALTPMVRDRRAKFRQSIEVLRAAKEAKPELITKTSIMLGLGETEEQLWATLRELRAVGVDVVTFGQYMRPTKRHMKVEEYVTPATFELWRQRALDLGFLYCASGPLVRSSYKAGEAFIENVLKKRARKNQLVGAEAMGDLGAAKHA</sequence>
<evidence type="ECO:0000256" key="8">
    <source>
        <dbReference type="ARBA" id="ARBA00023014"/>
    </source>
</evidence>
<comment type="catalytic activity">
    <reaction evidence="10 11">
        <text>[[Fe-S] cluster scaffold protein carrying a second [4Fe-4S](2+) cluster] + N(6)-octanoyl-L-lysyl-[protein] + 2 oxidized [2Fe-2S]-[ferredoxin] + 2 S-adenosyl-L-methionine + 4 H(+) = [[Fe-S] cluster scaffold protein] + N(6)-[(R)-dihydrolipoyl]-L-lysyl-[protein] + 4 Fe(3+) + 2 hydrogen sulfide + 2 5'-deoxyadenosine + 2 L-methionine + 2 reduced [2Fe-2S]-[ferredoxin]</text>
        <dbReference type="Rhea" id="RHEA:16585"/>
        <dbReference type="Rhea" id="RHEA-COMP:9928"/>
        <dbReference type="Rhea" id="RHEA-COMP:10000"/>
        <dbReference type="Rhea" id="RHEA-COMP:10001"/>
        <dbReference type="Rhea" id="RHEA-COMP:10475"/>
        <dbReference type="Rhea" id="RHEA-COMP:14568"/>
        <dbReference type="Rhea" id="RHEA-COMP:14569"/>
        <dbReference type="ChEBI" id="CHEBI:15378"/>
        <dbReference type="ChEBI" id="CHEBI:17319"/>
        <dbReference type="ChEBI" id="CHEBI:29034"/>
        <dbReference type="ChEBI" id="CHEBI:29919"/>
        <dbReference type="ChEBI" id="CHEBI:33722"/>
        <dbReference type="ChEBI" id="CHEBI:33737"/>
        <dbReference type="ChEBI" id="CHEBI:33738"/>
        <dbReference type="ChEBI" id="CHEBI:57844"/>
        <dbReference type="ChEBI" id="CHEBI:59789"/>
        <dbReference type="ChEBI" id="CHEBI:78809"/>
        <dbReference type="ChEBI" id="CHEBI:83100"/>
        <dbReference type="EC" id="2.8.1.8"/>
    </reaction>
</comment>
<evidence type="ECO:0000256" key="1">
    <source>
        <dbReference type="ARBA" id="ARBA00004141"/>
    </source>
</evidence>
<evidence type="ECO:0000256" key="12">
    <source>
        <dbReference type="SAM" id="MobiDB-lite"/>
    </source>
</evidence>
<feature type="transmembrane region" description="Helical" evidence="13">
    <location>
        <begin position="252"/>
        <end position="271"/>
    </location>
</feature>
<dbReference type="InterPro" id="IPR011701">
    <property type="entry name" value="MFS"/>
</dbReference>
<evidence type="ECO:0000256" key="6">
    <source>
        <dbReference type="ARBA" id="ARBA00022723"/>
    </source>
</evidence>
<dbReference type="Pfam" id="PF16881">
    <property type="entry name" value="LIAS_N"/>
    <property type="match status" value="1"/>
</dbReference>
<dbReference type="Pfam" id="PF04055">
    <property type="entry name" value="Radical_SAM"/>
    <property type="match status" value="1"/>
</dbReference>
<gene>
    <name evidence="15" type="ORF">BTJ68_01033</name>
</gene>
<dbReference type="PANTHER" id="PTHR10949:SF0">
    <property type="entry name" value="LIPOYL SYNTHASE, MITOCHONDRIAL"/>
    <property type="match status" value="1"/>
</dbReference>
<dbReference type="VEuPathDB" id="FungiDB:BTJ68_01033"/>
<dbReference type="SMART" id="SM00729">
    <property type="entry name" value="Elp3"/>
    <property type="match status" value="1"/>
</dbReference>
<dbReference type="InterPro" id="IPR058240">
    <property type="entry name" value="rSAM_sf"/>
</dbReference>
<dbReference type="SUPFAM" id="SSF103473">
    <property type="entry name" value="MFS general substrate transporter"/>
    <property type="match status" value="1"/>
</dbReference>
<feature type="transmembrane region" description="Helical" evidence="13">
    <location>
        <begin position="160"/>
        <end position="177"/>
    </location>
</feature>
<feature type="transmembrane region" description="Helical" evidence="13">
    <location>
        <begin position="222"/>
        <end position="246"/>
    </location>
</feature>
<evidence type="ECO:0000256" key="7">
    <source>
        <dbReference type="ARBA" id="ARBA00023004"/>
    </source>
</evidence>
<keyword evidence="13" id="KW-0812">Transmembrane</keyword>
<dbReference type="GO" id="GO:0051539">
    <property type="term" value="F:4 iron, 4 sulfur cluster binding"/>
    <property type="evidence" value="ECO:0007669"/>
    <property type="project" value="UniProtKB-UniRule"/>
</dbReference>
<evidence type="ECO:0000256" key="11">
    <source>
        <dbReference type="HAMAP-Rule" id="MF_03123"/>
    </source>
</evidence>
<dbReference type="UniPathway" id="UPA00538">
    <property type="reaction ID" value="UER00593"/>
</dbReference>
<feature type="domain" description="Radical SAM core" evidence="14">
    <location>
        <begin position="661"/>
        <end position="882"/>
    </location>
</feature>
<dbReference type="InterPro" id="IPR013785">
    <property type="entry name" value="Aldolase_TIM"/>
</dbReference>
<keyword evidence="5 11" id="KW-0949">S-adenosyl-L-methionine</keyword>
<dbReference type="InterPro" id="IPR036259">
    <property type="entry name" value="MFS_trans_sf"/>
</dbReference>
<dbReference type="InterPro" id="IPR031691">
    <property type="entry name" value="LIAS_N"/>
</dbReference>
<dbReference type="Pfam" id="PF07690">
    <property type="entry name" value="MFS_1"/>
    <property type="match status" value="1"/>
</dbReference>
<keyword evidence="8 11" id="KW-0411">Iron-sulfur</keyword>
<feature type="binding site" evidence="11">
    <location>
        <position position="893"/>
    </location>
    <ligand>
        <name>[4Fe-4S] cluster</name>
        <dbReference type="ChEBI" id="CHEBI:49883"/>
        <label>1</label>
    </ligand>
</feature>
<dbReference type="Gene3D" id="3.20.20.70">
    <property type="entry name" value="Aldolase class I"/>
    <property type="match status" value="1"/>
</dbReference>
<keyword evidence="6 11" id="KW-0479">Metal-binding</keyword>
<evidence type="ECO:0000256" key="3">
    <source>
        <dbReference type="ARBA" id="ARBA00022485"/>
    </source>
</evidence>
<feature type="binding site" evidence="11">
    <location>
        <position position="682"/>
    </location>
    <ligand>
        <name>[4Fe-4S] cluster</name>
        <dbReference type="ChEBI" id="CHEBI:49883"/>
        <label>2</label>
        <note>4Fe-4S-S-AdoMet</note>
    </ligand>
</feature>
<evidence type="ECO:0000256" key="5">
    <source>
        <dbReference type="ARBA" id="ARBA00022691"/>
    </source>
</evidence>
<dbReference type="EMBL" id="MUNK01000006">
    <property type="protein sequence ID" value="OTA39041.1"/>
    <property type="molecule type" value="Genomic_DNA"/>
</dbReference>
<dbReference type="AlphaFoldDB" id="A0A1Z5TSZ1"/>
<feature type="binding site" evidence="11">
    <location>
        <position position="678"/>
    </location>
    <ligand>
        <name>[4Fe-4S] cluster</name>
        <dbReference type="ChEBI" id="CHEBI:49883"/>
        <label>2</label>
        <note>4Fe-4S-S-AdoMet</note>
    </ligand>
</feature>
<dbReference type="SUPFAM" id="SSF102114">
    <property type="entry name" value="Radical SAM enzymes"/>
    <property type="match status" value="1"/>
</dbReference>
<dbReference type="Proteomes" id="UP000194280">
    <property type="component" value="Unassembled WGS sequence"/>
</dbReference>
<evidence type="ECO:0000256" key="9">
    <source>
        <dbReference type="ARBA" id="ARBA00023128"/>
    </source>
</evidence>
<feature type="region of interest" description="Disordered" evidence="12">
    <location>
        <begin position="549"/>
        <end position="572"/>
    </location>
</feature>
<feature type="transmembrane region" description="Helical" evidence="13">
    <location>
        <begin position="332"/>
        <end position="351"/>
    </location>
</feature>
<dbReference type="InterPro" id="IPR006638">
    <property type="entry name" value="Elp3/MiaA/NifB-like_rSAM"/>
</dbReference>
<evidence type="ECO:0000256" key="4">
    <source>
        <dbReference type="ARBA" id="ARBA00022679"/>
    </source>
</evidence>
<evidence type="ECO:0000259" key="14">
    <source>
        <dbReference type="PROSITE" id="PS51918"/>
    </source>
</evidence>
<dbReference type="SFLD" id="SFLDF00271">
    <property type="entry name" value="lipoyl_synthase"/>
    <property type="match status" value="1"/>
</dbReference>
<dbReference type="SFLD" id="SFLDS00029">
    <property type="entry name" value="Radical_SAM"/>
    <property type="match status" value="1"/>
</dbReference>
<keyword evidence="16" id="KW-1185">Reference proteome</keyword>
<dbReference type="NCBIfam" id="TIGR00510">
    <property type="entry name" value="lipA"/>
    <property type="match status" value="1"/>
</dbReference>
<comment type="subcellular location">
    <subcellularLocation>
        <location evidence="1">Membrane</location>
        <topology evidence="1">Multi-pass membrane protein</topology>
    </subcellularLocation>
    <subcellularLocation>
        <location evidence="2 11">Mitochondrion</location>
    </subcellularLocation>
</comment>
<feature type="compositionally biased region" description="Polar residues" evidence="12">
    <location>
        <begin position="559"/>
        <end position="572"/>
    </location>
</feature>
<keyword evidence="7 11" id="KW-0408">Iron</keyword>
<dbReference type="GO" id="GO:0022857">
    <property type="term" value="F:transmembrane transporter activity"/>
    <property type="evidence" value="ECO:0007669"/>
    <property type="project" value="InterPro"/>
</dbReference>
<dbReference type="CDD" id="cd01335">
    <property type="entry name" value="Radical_SAM"/>
    <property type="match status" value="1"/>
</dbReference>
<dbReference type="GO" id="GO:0009249">
    <property type="term" value="P:protein lipoylation"/>
    <property type="evidence" value="ECO:0007669"/>
    <property type="project" value="UniProtKB-UniRule"/>
</dbReference>
<comment type="pathway">
    <text evidence="11">Protein modification; protein lipoylation via endogenous pathway; protein N(6)-(lipoyl)lysine from octanoyl-[acyl-carrier-protein]: step 2/2.</text>
</comment>
<keyword evidence="4 11" id="KW-0808">Transferase</keyword>
<dbReference type="InParanoid" id="A0A1Z5TSZ1"/>
<dbReference type="GO" id="GO:0016992">
    <property type="term" value="F:lipoate synthase activity"/>
    <property type="evidence" value="ECO:0007669"/>
    <property type="project" value="UniProtKB-UniRule"/>
</dbReference>
<evidence type="ECO:0000256" key="13">
    <source>
        <dbReference type="SAM" id="Phobius"/>
    </source>
</evidence>
<dbReference type="PROSITE" id="PS51918">
    <property type="entry name" value="RADICAL_SAM"/>
    <property type="match status" value="1"/>
</dbReference>
<organism evidence="15 16">
    <name type="scientific">Hortaea werneckii EXF-2000</name>
    <dbReference type="NCBI Taxonomy" id="1157616"/>
    <lineage>
        <taxon>Eukaryota</taxon>
        <taxon>Fungi</taxon>
        <taxon>Dikarya</taxon>
        <taxon>Ascomycota</taxon>
        <taxon>Pezizomycotina</taxon>
        <taxon>Dothideomycetes</taxon>
        <taxon>Dothideomycetidae</taxon>
        <taxon>Mycosphaerellales</taxon>
        <taxon>Teratosphaeriaceae</taxon>
        <taxon>Hortaea</taxon>
    </lineage>
</organism>
<proteinExistence type="inferred from homology"/>
<feature type="transmembrane region" description="Helical" evidence="13">
    <location>
        <begin position="131"/>
        <end position="153"/>
    </location>
</feature>
<feature type="binding site" evidence="11">
    <location>
        <position position="658"/>
    </location>
    <ligand>
        <name>[4Fe-4S] cluster</name>
        <dbReference type="ChEBI" id="CHEBI:49883"/>
        <label>1</label>
    </ligand>
</feature>
<dbReference type="SFLD" id="SFLDG01058">
    <property type="entry name" value="lipoyl_synthase_like"/>
    <property type="match status" value="1"/>
</dbReference>
<dbReference type="FunFam" id="3.20.20.70:FF:000036">
    <property type="entry name" value="Lipoyl synthase, mitochondrial"/>
    <property type="match status" value="1"/>
</dbReference>
<dbReference type="HAMAP" id="MF_00206">
    <property type="entry name" value="Lipoyl_synth"/>
    <property type="match status" value="1"/>
</dbReference>
<feature type="transmembrane region" description="Helical" evidence="13">
    <location>
        <begin position="197"/>
        <end position="215"/>
    </location>
</feature>
<evidence type="ECO:0000313" key="16">
    <source>
        <dbReference type="Proteomes" id="UP000194280"/>
    </source>
</evidence>
<reference evidence="15 16" key="1">
    <citation type="submission" date="2017-01" db="EMBL/GenBank/DDBJ databases">
        <title>The recent genome duplication of the halophilic yeast Hortaea werneckii: insights from long-read sequencing.</title>
        <authorList>
            <person name="Sinha S."/>
            <person name="Flibotte S."/>
            <person name="Neira M."/>
            <person name="Lenassi M."/>
            <person name="Gostincar C."/>
            <person name="Stajich J.E."/>
            <person name="Nislow C.E."/>
        </authorList>
    </citation>
    <scope>NUCLEOTIDE SEQUENCE [LARGE SCALE GENOMIC DNA]</scope>
    <source>
        <strain evidence="15 16">EXF-2000</strain>
    </source>
</reference>
<accession>A0A1Z5TSZ1</accession>
<evidence type="ECO:0000256" key="10">
    <source>
        <dbReference type="ARBA" id="ARBA00047326"/>
    </source>
</evidence>
<comment type="similarity">
    <text evidence="11">Belongs to the radical SAM superfamily. Lipoyl synthase family.</text>
</comment>
<comment type="cofactor">
    <cofactor evidence="11">
        <name>[4Fe-4S] cluster</name>
        <dbReference type="ChEBI" id="CHEBI:49883"/>
    </cofactor>
    <text evidence="11">Binds 2 [4Fe-4S] clusters per subunit. One cluster is coordinated with 3 cysteines and an exchangeable S-adenosyl-L-methionine.</text>
</comment>
<protein>
    <recommendedName>
        <fullName evidence="11">Lipoyl synthase, mitochondrial</fullName>
        <ecNumber evidence="11">2.8.1.8</ecNumber>
    </recommendedName>
    <alternativeName>
        <fullName evidence="11">Lipoate synthase</fullName>
        <shortName evidence="11">LS</shortName>
        <shortName evidence="11">Lip-syn</shortName>
    </alternativeName>
    <alternativeName>
        <fullName evidence="11">Lipoic acid synthase</fullName>
    </alternativeName>
</protein>
<dbReference type="InterPro" id="IPR007197">
    <property type="entry name" value="rSAM"/>
</dbReference>
<dbReference type="NCBIfam" id="NF004019">
    <property type="entry name" value="PRK05481.1"/>
    <property type="match status" value="1"/>
</dbReference>
<dbReference type="GO" id="GO:0046872">
    <property type="term" value="F:metal ion binding"/>
    <property type="evidence" value="ECO:0007669"/>
    <property type="project" value="UniProtKB-KW"/>
</dbReference>
<dbReference type="EC" id="2.8.1.8" evidence="11"/>
<dbReference type="GO" id="GO:0016020">
    <property type="term" value="C:membrane"/>
    <property type="evidence" value="ECO:0007669"/>
    <property type="project" value="UniProtKB-SubCell"/>
</dbReference>
<evidence type="ECO:0000256" key="2">
    <source>
        <dbReference type="ARBA" id="ARBA00004173"/>
    </source>
</evidence>
<comment type="function">
    <text evidence="11">Catalyzes the radical-mediated insertion of two sulfur atoms into the C-6 and C-8 positions of the octanoyl moiety bound to the lipoyl domains of lipoate-dependent enzymes, thereby converting the octanoylated domains into lipoylated derivatives.</text>
</comment>
<feature type="transmembrane region" description="Helical" evidence="13">
    <location>
        <begin position="92"/>
        <end position="111"/>
    </location>
</feature>
<dbReference type="OrthoDB" id="3231at2759"/>
<dbReference type="InterPro" id="IPR003698">
    <property type="entry name" value="Lipoyl_synth"/>
</dbReference>
<feature type="binding site" evidence="11">
    <location>
        <position position="647"/>
    </location>
    <ligand>
        <name>[4Fe-4S] cluster</name>
        <dbReference type="ChEBI" id="CHEBI:49883"/>
        <label>1</label>
    </ligand>
</feature>
<name>A0A1Z5TSZ1_HORWE</name>
<comment type="caution">
    <text evidence="15">The sequence shown here is derived from an EMBL/GenBank/DDBJ whole genome shotgun (WGS) entry which is preliminary data.</text>
</comment>
<feature type="binding site" evidence="11">
    <location>
        <position position="652"/>
    </location>
    <ligand>
        <name>[4Fe-4S] cluster</name>
        <dbReference type="ChEBI" id="CHEBI:49883"/>
        <label>1</label>
    </ligand>
</feature>
<keyword evidence="13" id="KW-0472">Membrane</keyword>